<dbReference type="PROSITE" id="PS50929">
    <property type="entry name" value="ABC_TM1F"/>
    <property type="match status" value="2"/>
</dbReference>
<evidence type="ECO:0000256" key="13">
    <source>
        <dbReference type="SAM" id="Phobius"/>
    </source>
</evidence>
<sequence>MMISRGLFGWSPPHIQPLTPVSEVSEPPESPSPYLDPGTTEDVPVEVEDEIDAEAEEMEPPPAAVPFSRLFACADRLDWALMVVGSLAAAAHGTALVVYLHYFAKIIQLLRFHGSDISGDELFHEFTELALTIVYIAVGVFVAAWIEVSCWILTGERQTAVIRSRYVKVLLNQDMSFFDTYGNNGDIVSQVLSDVLLIQSALSEKVGNYIHNMATFFSGLVIGFVNCWQIALITLATGPFIVAAGGISNIFLHRLAENIQDAYAEAASIAEQAISYVRTLYAFTNETLAKYSYATSLQATLRYGILISLVQGLGLGFTYGLAICSCALQLWVGRSLVTHGKAHGGEIITALFAVILSGLGLNQAATNFYSFEQGRIAAYRLFEMISRSSSSSNHDGLILSSLQGNIEFRNVYFSYLSRPEIPILSGFYLTVPAKKAVALVGRNGSGKSSIIPLMERFYDPTLGEVLLDGENIKNLKLEWLRSQIGLVTQEPALLSLSIKENIAYGRNASLDQIEEAAKIAHAHTFISSLDKGYDTQVGRASLEMTEEQKIKLSVARAVLSNPSVLLLDEVTGGLDFEAERSVQESLDLLMLGRSTIIIARRLSLIKNADYIAVMEEGQLVEMGTHEELVNLDGLYAELLKCEEATKLPRRMPMRTYKENATFPIEKDSSASHSFQEPSSPRMVKSPSLQRASGLHMFRPADVTFNSQESPRSHSPPPEEMIENGLSMDAADKEPTIKRQDSFELRLPELPKIDVHSAQRQTSASDPESPVSPLLTSDPKNERSHSQTFSRPLSQFDDVPMAKKETERTSREEPSLWRLIELSLAEWLYAVLGSTGAAIFGSFNPVLAYVIALIVTAYYRTDEKHHIRQEIDRWCLIITGMGIVTVVANFLQHFYFGIMGEKMTERVRRMMFSAMLRNEVGWFDEDENSADNLSMRLANDATFVRAAFSNRLSIFIQDSAAILVAVLIGLFLQWRLALVALATLPILIISAIAQKLWLAGFSKGIQEMHRKASLVLEDAVRNIYTVVAFCAGNKVMELYRLQLQKIFKKSFLHGMAIGFAFGVSQFLLFACNAFLLWYTALSVRNGYMTLVTALKEYMVFSFATFALVEPFGLAPYILKRRKSLTSVFEIIDRTPKIDPDDNSALKPPNVYGSIELQNVDFSYPTRPEVLVLSNFSLKVNGGQTVAVVGVSGSGKSTIISLIERFYDPVAGQILLDGRDLKSYNLRWLRNHLGLVQQEPIIFSTTIRENIIYARHNASEAEMKEAARIANAHHFISSLPHGYDTHVGMRGVDLTPGQKQRIAIARVILKNAPILLLDEASSSIESESSRVVQEALDTLIMGNKTTILIAHRAAMMRHVDNIVVLYGGRIVEEGTHDTLVAKNGLYVRLMQPHFSKGMRQRRLV</sequence>
<dbReference type="Proteomes" id="UP001293254">
    <property type="component" value="Unassembled WGS sequence"/>
</dbReference>
<feature type="transmembrane region" description="Helical" evidence="13">
    <location>
        <begin position="1049"/>
        <end position="1076"/>
    </location>
</feature>
<feature type="domain" description="ABC transporter" evidence="14">
    <location>
        <begin position="1153"/>
        <end position="1390"/>
    </location>
</feature>
<feature type="transmembrane region" description="Helical" evidence="13">
    <location>
        <begin position="977"/>
        <end position="1000"/>
    </location>
</feature>
<feature type="domain" description="ABC transmembrane type-1" evidence="15">
    <location>
        <begin position="83"/>
        <end position="373"/>
    </location>
</feature>
<feature type="compositionally biased region" description="Basic and acidic residues" evidence="12">
    <location>
        <begin position="799"/>
        <end position="809"/>
    </location>
</feature>
<evidence type="ECO:0000259" key="15">
    <source>
        <dbReference type="PROSITE" id="PS50929"/>
    </source>
</evidence>
<dbReference type="FunFam" id="3.40.50.300:FF:000240">
    <property type="entry name" value="ABC transporter B family member 20"/>
    <property type="match status" value="1"/>
</dbReference>
<gene>
    <name evidence="16" type="ORF">Salat_0882200</name>
</gene>
<dbReference type="FunFam" id="3.40.50.300:FF:001683">
    <property type="entry name" value="ABC transporter B family member 20"/>
    <property type="match status" value="1"/>
</dbReference>
<feature type="domain" description="ABC transmembrane type-1" evidence="15">
    <location>
        <begin position="830"/>
        <end position="1089"/>
    </location>
</feature>
<dbReference type="GO" id="GO:0005886">
    <property type="term" value="C:plasma membrane"/>
    <property type="evidence" value="ECO:0007669"/>
    <property type="project" value="TreeGrafter"/>
</dbReference>
<feature type="transmembrane region" description="Helical" evidence="13">
    <location>
        <begin position="129"/>
        <end position="153"/>
    </location>
</feature>
<evidence type="ECO:0000256" key="3">
    <source>
        <dbReference type="ARBA" id="ARBA00022448"/>
    </source>
</evidence>
<dbReference type="PANTHER" id="PTHR24222">
    <property type="entry name" value="ABC TRANSPORTER B FAMILY"/>
    <property type="match status" value="1"/>
</dbReference>
<feature type="region of interest" description="Disordered" evidence="12">
    <location>
        <begin position="18"/>
        <end position="41"/>
    </location>
</feature>
<dbReference type="PANTHER" id="PTHR24222:SF52">
    <property type="entry name" value="ABC TRANSPORTER B FAMILY MEMBER 20-RELATED"/>
    <property type="match status" value="1"/>
</dbReference>
<keyword evidence="5" id="KW-0677">Repeat</keyword>
<evidence type="ECO:0000256" key="8">
    <source>
        <dbReference type="ARBA" id="ARBA00022989"/>
    </source>
</evidence>
<comment type="caution">
    <text evidence="16">The sequence shown here is derived from an EMBL/GenBank/DDBJ whole genome shotgun (WGS) entry which is preliminary data.</text>
</comment>
<dbReference type="Gene3D" id="3.40.50.300">
    <property type="entry name" value="P-loop containing nucleotide triphosphate hydrolases"/>
    <property type="match status" value="2"/>
</dbReference>
<dbReference type="InterPro" id="IPR003439">
    <property type="entry name" value="ABC_transporter-like_ATP-bd"/>
</dbReference>
<reference evidence="16" key="2">
    <citation type="journal article" date="2024" name="Plant">
        <title>Genomic evolution and insights into agronomic trait innovations of Sesamum species.</title>
        <authorList>
            <person name="Miao H."/>
            <person name="Wang L."/>
            <person name="Qu L."/>
            <person name="Liu H."/>
            <person name="Sun Y."/>
            <person name="Le M."/>
            <person name="Wang Q."/>
            <person name="Wei S."/>
            <person name="Zheng Y."/>
            <person name="Lin W."/>
            <person name="Duan Y."/>
            <person name="Cao H."/>
            <person name="Xiong S."/>
            <person name="Wang X."/>
            <person name="Wei L."/>
            <person name="Li C."/>
            <person name="Ma Q."/>
            <person name="Ju M."/>
            <person name="Zhao R."/>
            <person name="Li G."/>
            <person name="Mu C."/>
            <person name="Tian Q."/>
            <person name="Mei H."/>
            <person name="Zhang T."/>
            <person name="Gao T."/>
            <person name="Zhang H."/>
        </authorList>
    </citation>
    <scope>NUCLEOTIDE SEQUENCE</scope>
    <source>
        <strain evidence="16">3651</strain>
    </source>
</reference>
<protein>
    <submittedName>
        <fullName evidence="16">ABC transporter B family member 20</fullName>
    </submittedName>
</protein>
<keyword evidence="3" id="KW-0813">Transport</keyword>
<dbReference type="FunFam" id="1.20.1560.10:FF:000021">
    <property type="entry name" value="ABC transporter B family member 6"/>
    <property type="match status" value="1"/>
</dbReference>
<feature type="domain" description="ABC transporter" evidence="14">
    <location>
        <begin position="406"/>
        <end position="641"/>
    </location>
</feature>
<keyword evidence="7" id="KW-0067">ATP-binding</keyword>
<evidence type="ECO:0000256" key="9">
    <source>
        <dbReference type="ARBA" id="ARBA00023136"/>
    </source>
</evidence>
<dbReference type="EMBL" id="JACGWO010000003">
    <property type="protein sequence ID" value="KAK4431201.1"/>
    <property type="molecule type" value="Genomic_DNA"/>
</dbReference>
<dbReference type="Pfam" id="PF00005">
    <property type="entry name" value="ABC_tran"/>
    <property type="match status" value="2"/>
</dbReference>
<dbReference type="GO" id="GO:0140359">
    <property type="term" value="F:ABC-type transporter activity"/>
    <property type="evidence" value="ECO:0007669"/>
    <property type="project" value="InterPro"/>
</dbReference>
<evidence type="ECO:0000256" key="11">
    <source>
        <dbReference type="ARBA" id="ARBA00093214"/>
    </source>
</evidence>
<evidence type="ECO:0000313" key="17">
    <source>
        <dbReference type="Proteomes" id="UP001293254"/>
    </source>
</evidence>
<feature type="region of interest" description="Disordered" evidence="12">
    <location>
        <begin position="661"/>
        <end position="689"/>
    </location>
</feature>
<evidence type="ECO:0000256" key="6">
    <source>
        <dbReference type="ARBA" id="ARBA00022741"/>
    </source>
</evidence>
<dbReference type="InterPro" id="IPR011527">
    <property type="entry name" value="ABC1_TM_dom"/>
</dbReference>
<dbReference type="InterPro" id="IPR039421">
    <property type="entry name" value="Type_1_exporter"/>
</dbReference>
<dbReference type="GO" id="GO:0016887">
    <property type="term" value="F:ATP hydrolysis activity"/>
    <property type="evidence" value="ECO:0007669"/>
    <property type="project" value="InterPro"/>
</dbReference>
<comment type="similarity">
    <text evidence="2">Belongs to the ABC transporter superfamily. ABCB family. Multidrug resistance exporter (TC 3.A.1.201) subfamily.</text>
</comment>
<evidence type="ECO:0000256" key="7">
    <source>
        <dbReference type="ARBA" id="ARBA00022840"/>
    </source>
</evidence>
<keyword evidence="10" id="KW-0325">Glycoprotein</keyword>
<organism evidence="16 17">
    <name type="scientific">Sesamum alatum</name>
    <dbReference type="NCBI Taxonomy" id="300844"/>
    <lineage>
        <taxon>Eukaryota</taxon>
        <taxon>Viridiplantae</taxon>
        <taxon>Streptophyta</taxon>
        <taxon>Embryophyta</taxon>
        <taxon>Tracheophyta</taxon>
        <taxon>Spermatophyta</taxon>
        <taxon>Magnoliopsida</taxon>
        <taxon>eudicotyledons</taxon>
        <taxon>Gunneridae</taxon>
        <taxon>Pentapetalae</taxon>
        <taxon>asterids</taxon>
        <taxon>lamiids</taxon>
        <taxon>Lamiales</taxon>
        <taxon>Pedaliaceae</taxon>
        <taxon>Sesamum</taxon>
    </lineage>
</organism>
<comment type="subcellular location">
    <subcellularLocation>
        <location evidence="1">Membrane</location>
        <topology evidence="1">Multi-pass membrane protein</topology>
    </subcellularLocation>
</comment>
<evidence type="ECO:0000256" key="5">
    <source>
        <dbReference type="ARBA" id="ARBA00022737"/>
    </source>
</evidence>
<proteinExistence type="inferred from homology"/>
<feature type="transmembrane region" description="Helical" evidence="13">
    <location>
        <begin position="230"/>
        <end position="252"/>
    </location>
</feature>
<dbReference type="InterPro" id="IPR003593">
    <property type="entry name" value="AAA+_ATPase"/>
</dbReference>
<dbReference type="FunFam" id="1.20.1560.10:FF:000028">
    <property type="entry name" value="ABC transporter B family member 20"/>
    <property type="match status" value="1"/>
</dbReference>
<feature type="transmembrane region" description="Helical" evidence="13">
    <location>
        <begin position="206"/>
        <end position="224"/>
    </location>
</feature>
<name>A0AAE1YJ84_9LAMI</name>
<dbReference type="GO" id="GO:0005524">
    <property type="term" value="F:ATP binding"/>
    <property type="evidence" value="ECO:0007669"/>
    <property type="project" value="UniProtKB-KW"/>
</dbReference>
<accession>A0AAE1YJ84</accession>
<evidence type="ECO:0000256" key="2">
    <source>
        <dbReference type="ARBA" id="ARBA00007577"/>
    </source>
</evidence>
<dbReference type="CDD" id="cd18577">
    <property type="entry name" value="ABC_6TM_Pgp_ABCB1_D1_like"/>
    <property type="match status" value="1"/>
</dbReference>
<dbReference type="InterPro" id="IPR036640">
    <property type="entry name" value="ABC1_TM_sf"/>
</dbReference>
<feature type="transmembrane region" description="Helical" evidence="13">
    <location>
        <begin position="870"/>
        <end position="895"/>
    </location>
</feature>
<keyword evidence="6" id="KW-0547">Nucleotide-binding</keyword>
<dbReference type="SUPFAM" id="SSF52540">
    <property type="entry name" value="P-loop containing nucleoside triphosphate hydrolases"/>
    <property type="match status" value="2"/>
</dbReference>
<dbReference type="Pfam" id="PF00664">
    <property type="entry name" value="ABC_membrane"/>
    <property type="match status" value="2"/>
</dbReference>
<keyword evidence="8 13" id="KW-1133">Transmembrane helix</keyword>
<keyword evidence="4 13" id="KW-0812">Transmembrane</keyword>
<feature type="transmembrane region" description="Helical" evidence="13">
    <location>
        <begin position="347"/>
        <end position="365"/>
    </location>
</feature>
<evidence type="ECO:0000256" key="1">
    <source>
        <dbReference type="ARBA" id="ARBA00004141"/>
    </source>
</evidence>
<evidence type="ECO:0000256" key="12">
    <source>
        <dbReference type="SAM" id="MobiDB-lite"/>
    </source>
</evidence>
<dbReference type="FunFam" id="1.20.1560.10:FF:000049">
    <property type="entry name" value="ABC transporter B family member 6"/>
    <property type="match status" value="1"/>
</dbReference>
<reference evidence="16" key="1">
    <citation type="submission" date="2020-06" db="EMBL/GenBank/DDBJ databases">
        <authorList>
            <person name="Li T."/>
            <person name="Hu X."/>
            <person name="Zhang T."/>
            <person name="Song X."/>
            <person name="Zhang H."/>
            <person name="Dai N."/>
            <person name="Sheng W."/>
            <person name="Hou X."/>
            <person name="Wei L."/>
        </authorList>
    </citation>
    <scope>NUCLEOTIDE SEQUENCE</scope>
    <source>
        <strain evidence="16">3651</strain>
        <tissue evidence="16">Leaf</tissue>
    </source>
</reference>
<evidence type="ECO:0000256" key="4">
    <source>
        <dbReference type="ARBA" id="ARBA00022692"/>
    </source>
</evidence>
<dbReference type="PROSITE" id="PS50893">
    <property type="entry name" value="ABC_TRANSPORTER_2"/>
    <property type="match status" value="2"/>
</dbReference>
<dbReference type="SUPFAM" id="SSF90123">
    <property type="entry name" value="ABC transporter transmembrane region"/>
    <property type="match status" value="2"/>
</dbReference>
<dbReference type="InterPro" id="IPR027417">
    <property type="entry name" value="P-loop_NTPase"/>
</dbReference>
<feature type="transmembrane region" description="Helical" evidence="13">
    <location>
        <begin position="79"/>
        <end position="102"/>
    </location>
</feature>
<evidence type="ECO:0000313" key="16">
    <source>
        <dbReference type="EMBL" id="KAK4431201.1"/>
    </source>
</evidence>
<comment type="catalytic activity">
    <reaction evidence="11">
        <text>(indol-3-yl)acetate(in) + ATP + H2O = (indol-3-yl)acetate(out) + ADP + phosphate + H(+)</text>
        <dbReference type="Rhea" id="RHEA:84235"/>
        <dbReference type="ChEBI" id="CHEBI:15377"/>
        <dbReference type="ChEBI" id="CHEBI:15378"/>
        <dbReference type="ChEBI" id="CHEBI:30616"/>
        <dbReference type="ChEBI" id="CHEBI:30854"/>
        <dbReference type="ChEBI" id="CHEBI:43474"/>
        <dbReference type="ChEBI" id="CHEBI:456216"/>
    </reaction>
    <physiologicalReaction direction="left-to-right" evidence="11">
        <dbReference type="Rhea" id="RHEA:84236"/>
    </physiologicalReaction>
</comment>
<feature type="transmembrane region" description="Helical" evidence="13">
    <location>
        <begin position="1096"/>
        <end position="1117"/>
    </location>
</feature>
<dbReference type="Gene3D" id="1.20.1560.10">
    <property type="entry name" value="ABC transporter type 1, transmembrane domain"/>
    <property type="match status" value="2"/>
</dbReference>
<dbReference type="SMART" id="SM00382">
    <property type="entry name" value="AAA"/>
    <property type="match status" value="2"/>
</dbReference>
<keyword evidence="17" id="KW-1185">Reference proteome</keyword>
<evidence type="ECO:0000259" key="14">
    <source>
        <dbReference type="PROSITE" id="PS50893"/>
    </source>
</evidence>
<feature type="transmembrane region" description="Helical" evidence="13">
    <location>
        <begin position="826"/>
        <end position="858"/>
    </location>
</feature>
<feature type="transmembrane region" description="Helical" evidence="13">
    <location>
        <begin position="951"/>
        <end position="971"/>
    </location>
</feature>
<feature type="transmembrane region" description="Helical" evidence="13">
    <location>
        <begin position="305"/>
        <end position="332"/>
    </location>
</feature>
<keyword evidence="9 13" id="KW-0472">Membrane</keyword>
<feature type="region of interest" description="Disordered" evidence="12">
    <location>
        <begin position="755"/>
        <end position="809"/>
    </location>
</feature>
<evidence type="ECO:0000256" key="10">
    <source>
        <dbReference type="ARBA" id="ARBA00023180"/>
    </source>
</evidence>
<feature type="region of interest" description="Disordered" evidence="12">
    <location>
        <begin position="703"/>
        <end position="722"/>
    </location>
</feature>
<dbReference type="CDD" id="cd18578">
    <property type="entry name" value="ABC_6TM_Pgp_ABCB1_D2_like"/>
    <property type="match status" value="1"/>
</dbReference>